<name>A0ABQ3N6L7_9BACI</name>
<feature type="transmembrane region" description="Helical" evidence="6">
    <location>
        <begin position="80"/>
        <end position="103"/>
    </location>
</feature>
<comment type="caution">
    <text evidence="8">The sequence shown here is derived from an EMBL/GenBank/DDBJ whole genome shotgun (WGS) entry which is preliminary data.</text>
</comment>
<feature type="transmembrane region" description="Helical" evidence="6">
    <location>
        <begin position="223"/>
        <end position="247"/>
    </location>
</feature>
<evidence type="ECO:0000256" key="1">
    <source>
        <dbReference type="ARBA" id="ARBA00004651"/>
    </source>
</evidence>
<dbReference type="PROSITE" id="PS50850">
    <property type="entry name" value="MFS"/>
    <property type="match status" value="1"/>
</dbReference>
<keyword evidence="3 6" id="KW-0812">Transmembrane</keyword>
<keyword evidence="5 6" id="KW-0472">Membrane</keyword>
<feature type="transmembrane region" description="Helical" evidence="6">
    <location>
        <begin position="259"/>
        <end position="277"/>
    </location>
</feature>
<accession>A0ABQ3N6L7</accession>
<evidence type="ECO:0000256" key="6">
    <source>
        <dbReference type="SAM" id="Phobius"/>
    </source>
</evidence>
<feature type="transmembrane region" description="Helical" evidence="6">
    <location>
        <begin position="109"/>
        <end position="128"/>
    </location>
</feature>
<dbReference type="PANTHER" id="PTHR23508">
    <property type="entry name" value="CARBOXYLIC ACID TRANSPORTER PROTEIN HOMOLOG"/>
    <property type="match status" value="1"/>
</dbReference>
<dbReference type="Gene3D" id="1.20.1250.20">
    <property type="entry name" value="MFS general substrate transporter like domains"/>
    <property type="match status" value="2"/>
</dbReference>
<dbReference type="InterPro" id="IPR036259">
    <property type="entry name" value="MFS_trans_sf"/>
</dbReference>
<evidence type="ECO:0000256" key="3">
    <source>
        <dbReference type="ARBA" id="ARBA00022692"/>
    </source>
</evidence>
<feature type="transmembrane region" description="Helical" evidence="6">
    <location>
        <begin position="170"/>
        <end position="190"/>
    </location>
</feature>
<feature type="transmembrane region" description="Helical" evidence="6">
    <location>
        <begin position="47"/>
        <end position="68"/>
    </location>
</feature>
<evidence type="ECO:0000313" key="9">
    <source>
        <dbReference type="Proteomes" id="UP000637074"/>
    </source>
</evidence>
<dbReference type="EMBL" id="BNDS01000015">
    <property type="protein sequence ID" value="GHH99799.1"/>
    <property type="molecule type" value="Genomic_DNA"/>
</dbReference>
<reference evidence="8 9" key="1">
    <citation type="journal article" date="2022" name="Int. J. Syst. Evol. Microbiol.">
        <title>Neobacillus kokaensis sp. nov., isolated from soil.</title>
        <authorList>
            <person name="Yuki K."/>
            <person name="Matsubara H."/>
            <person name="Yamaguchi S."/>
        </authorList>
    </citation>
    <scope>NUCLEOTIDE SEQUENCE [LARGE SCALE GENOMIC DNA]</scope>
    <source>
        <strain evidence="8 9">LOB 377</strain>
    </source>
</reference>
<feature type="transmembrane region" description="Helical" evidence="6">
    <location>
        <begin position="289"/>
        <end position="306"/>
    </location>
</feature>
<dbReference type="InterPro" id="IPR020846">
    <property type="entry name" value="MFS_dom"/>
</dbReference>
<sequence length="421" mass="45768">MEKKGFFTYENRLLIILFFSMGFVFLDRLAITFLFPFITAEFNLTNFQIGILGAAVSLAWAVSGPMIGLMADKANNRKKFMISLMLIFSVISFVQGLAMGFAALLILRLLIGLFEGPFLPIAQSMMAIESTPKRRGFNMGFIQVTPTGLFGGVLAPLVLVALANAFNWRFAFYFTIIPGIIMALIMLKFLREPNLPKNEVVSTTVPNSESKIKIMDVIKNRNIWLSMIICGFALTWFNVFAVFAPTYLVNIKGFSTSEMSVIMSVAGAAAMVWGLVVPAISDKLGRKPLMTLFALISALSPLVILYSNAPIVIFALLIFLFHTGQGFHPIFMAIVPAESTSPLYVGFAIGLIMGFGEITGGVIAPILAGYLADVFGLGAPLWICVGSAIGATIVSCFIKETAPVKIKHILPEVSEGKVAIK</sequence>
<evidence type="ECO:0000256" key="4">
    <source>
        <dbReference type="ARBA" id="ARBA00022989"/>
    </source>
</evidence>
<feature type="transmembrane region" description="Helical" evidence="6">
    <location>
        <begin position="140"/>
        <end position="164"/>
    </location>
</feature>
<protein>
    <submittedName>
        <fullName evidence="8">MFS transporter</fullName>
    </submittedName>
</protein>
<feature type="transmembrane region" description="Helical" evidence="6">
    <location>
        <begin position="312"/>
        <end position="331"/>
    </location>
</feature>
<feature type="transmembrane region" description="Helical" evidence="6">
    <location>
        <begin position="343"/>
        <end position="367"/>
    </location>
</feature>
<dbReference type="SUPFAM" id="SSF103473">
    <property type="entry name" value="MFS general substrate transporter"/>
    <property type="match status" value="1"/>
</dbReference>
<proteinExistence type="predicted"/>
<comment type="subcellular location">
    <subcellularLocation>
        <location evidence="1">Cell membrane</location>
        <topology evidence="1">Multi-pass membrane protein</topology>
    </subcellularLocation>
</comment>
<feature type="transmembrane region" description="Helical" evidence="6">
    <location>
        <begin position="379"/>
        <end position="398"/>
    </location>
</feature>
<dbReference type="Pfam" id="PF07690">
    <property type="entry name" value="MFS_1"/>
    <property type="match status" value="1"/>
</dbReference>
<feature type="domain" description="Major facilitator superfamily (MFS) profile" evidence="7">
    <location>
        <begin position="13"/>
        <end position="403"/>
    </location>
</feature>
<evidence type="ECO:0000313" key="8">
    <source>
        <dbReference type="EMBL" id="GHH99799.1"/>
    </source>
</evidence>
<dbReference type="Proteomes" id="UP000637074">
    <property type="component" value="Unassembled WGS sequence"/>
</dbReference>
<dbReference type="InterPro" id="IPR011701">
    <property type="entry name" value="MFS"/>
</dbReference>
<evidence type="ECO:0000256" key="5">
    <source>
        <dbReference type="ARBA" id="ARBA00023136"/>
    </source>
</evidence>
<organism evidence="8 9">
    <name type="scientific">Neobacillus kokaensis</name>
    <dbReference type="NCBI Taxonomy" id="2759023"/>
    <lineage>
        <taxon>Bacteria</taxon>
        <taxon>Bacillati</taxon>
        <taxon>Bacillota</taxon>
        <taxon>Bacilli</taxon>
        <taxon>Bacillales</taxon>
        <taxon>Bacillaceae</taxon>
        <taxon>Neobacillus</taxon>
    </lineage>
</organism>
<gene>
    <name evidence="8" type="ORF">AM1BK_33420</name>
</gene>
<dbReference type="PANTHER" id="PTHR23508:SF10">
    <property type="entry name" value="CARBOXYLIC ACID TRANSPORTER PROTEIN HOMOLOG"/>
    <property type="match status" value="1"/>
</dbReference>
<evidence type="ECO:0000259" key="7">
    <source>
        <dbReference type="PROSITE" id="PS50850"/>
    </source>
</evidence>
<keyword evidence="4 6" id="KW-1133">Transmembrane helix</keyword>
<keyword evidence="2" id="KW-0813">Transport</keyword>
<feature type="transmembrane region" description="Helical" evidence="6">
    <location>
        <begin position="12"/>
        <end position="35"/>
    </location>
</feature>
<keyword evidence="9" id="KW-1185">Reference proteome</keyword>
<dbReference type="RefSeq" id="WP_191274716.1">
    <property type="nucleotide sequence ID" value="NZ_BNDS01000015.1"/>
</dbReference>
<evidence type="ECO:0000256" key="2">
    <source>
        <dbReference type="ARBA" id="ARBA00022448"/>
    </source>
</evidence>